<gene>
    <name evidence="1" type="ORF">L195_g022953</name>
</gene>
<organism evidence="1 2">
    <name type="scientific">Trifolium pratense</name>
    <name type="common">Red clover</name>
    <dbReference type="NCBI Taxonomy" id="57577"/>
    <lineage>
        <taxon>Eukaryota</taxon>
        <taxon>Viridiplantae</taxon>
        <taxon>Streptophyta</taxon>
        <taxon>Embryophyta</taxon>
        <taxon>Tracheophyta</taxon>
        <taxon>Spermatophyta</taxon>
        <taxon>Magnoliopsida</taxon>
        <taxon>eudicotyledons</taxon>
        <taxon>Gunneridae</taxon>
        <taxon>Pentapetalae</taxon>
        <taxon>rosids</taxon>
        <taxon>fabids</taxon>
        <taxon>Fabales</taxon>
        <taxon>Fabaceae</taxon>
        <taxon>Papilionoideae</taxon>
        <taxon>50 kb inversion clade</taxon>
        <taxon>NPAAA clade</taxon>
        <taxon>Hologalegina</taxon>
        <taxon>IRL clade</taxon>
        <taxon>Trifolieae</taxon>
        <taxon>Trifolium</taxon>
    </lineage>
</organism>
<proteinExistence type="predicted"/>
<dbReference type="Proteomes" id="UP000236291">
    <property type="component" value="Unassembled WGS sequence"/>
</dbReference>
<evidence type="ECO:0000313" key="2">
    <source>
        <dbReference type="Proteomes" id="UP000236291"/>
    </source>
</evidence>
<dbReference type="AlphaFoldDB" id="A0A2K3N9J8"/>
<sequence>MMLLRCHCCHQEDTFIKRLEASFGKSNSDSAGGLEVYPFHVLHTLKGYSSISERNDELNKGYLASPLVADSPHQSRRRGRTRCERIASVRSLISGRIGVEDIKSEGTEARNRKGEILIEKPRHFSSGLIQSSISRFAPLALLLSIPVQDLIERATASSNSIAKDIHPATQSSLFHSFKASFKLRRLLS</sequence>
<accession>A0A2K3N9J8</accession>
<evidence type="ECO:0000313" key="1">
    <source>
        <dbReference type="EMBL" id="PNX99684.1"/>
    </source>
</evidence>
<comment type="caution">
    <text evidence="1">The sequence shown here is derived from an EMBL/GenBank/DDBJ whole genome shotgun (WGS) entry which is preliminary data.</text>
</comment>
<protein>
    <submittedName>
        <fullName evidence="1">Uncharacterized protein</fullName>
    </submittedName>
</protein>
<reference evidence="1 2" key="2">
    <citation type="journal article" date="2017" name="Front. Plant Sci.">
        <title>Gene Classification and Mining of Molecular Markers Useful in Red Clover (Trifolium pratense) Breeding.</title>
        <authorList>
            <person name="Istvanek J."/>
            <person name="Dluhosova J."/>
            <person name="Dluhos P."/>
            <person name="Patkova L."/>
            <person name="Nedelnik J."/>
            <person name="Repkova J."/>
        </authorList>
    </citation>
    <scope>NUCLEOTIDE SEQUENCE [LARGE SCALE GENOMIC DNA]</scope>
    <source>
        <strain evidence="2">cv. Tatra</strain>
        <tissue evidence="1">Young leaves</tissue>
    </source>
</reference>
<dbReference type="EMBL" id="ASHM01018030">
    <property type="protein sequence ID" value="PNX99684.1"/>
    <property type="molecule type" value="Genomic_DNA"/>
</dbReference>
<reference evidence="1 2" key="1">
    <citation type="journal article" date="2014" name="Am. J. Bot.">
        <title>Genome assembly and annotation for red clover (Trifolium pratense; Fabaceae).</title>
        <authorList>
            <person name="Istvanek J."/>
            <person name="Jaros M."/>
            <person name="Krenek A."/>
            <person name="Repkova J."/>
        </authorList>
    </citation>
    <scope>NUCLEOTIDE SEQUENCE [LARGE SCALE GENOMIC DNA]</scope>
    <source>
        <strain evidence="2">cv. Tatra</strain>
        <tissue evidence="1">Young leaves</tissue>
    </source>
</reference>
<feature type="non-terminal residue" evidence="1">
    <location>
        <position position="188"/>
    </location>
</feature>
<name>A0A2K3N9J8_TRIPR</name>